<evidence type="ECO:0000256" key="1">
    <source>
        <dbReference type="SAM" id="MobiDB-lite"/>
    </source>
</evidence>
<protein>
    <recommendedName>
        <fullName evidence="4">DNA polymerase delta subunit 4</fullName>
    </recommendedName>
</protein>
<feature type="compositionally biased region" description="Polar residues" evidence="1">
    <location>
        <begin position="27"/>
        <end position="43"/>
    </location>
</feature>
<dbReference type="GO" id="GO:0003887">
    <property type="term" value="F:DNA-directed DNA polymerase activity"/>
    <property type="evidence" value="ECO:0007669"/>
    <property type="project" value="TreeGrafter"/>
</dbReference>
<sequence>MASDCGNIKGFFREKKSTAATKSPTKYSNKSPNAAATLGSTAAQPPALVSHGGKPDLQDDKHNEKNEALLRQFDVNMMYGPCIGLTRLERWERAQSLGLNPPPEIQSLLKSGKVKMESMWSGRI</sequence>
<dbReference type="GO" id="GO:0006261">
    <property type="term" value="P:DNA-templated DNA replication"/>
    <property type="evidence" value="ECO:0007669"/>
    <property type="project" value="TreeGrafter"/>
</dbReference>
<dbReference type="GO" id="GO:0000731">
    <property type="term" value="P:DNA synthesis involved in DNA repair"/>
    <property type="evidence" value="ECO:0007669"/>
    <property type="project" value="InterPro"/>
</dbReference>
<dbReference type="Gramene" id="rna-AYBTSS11_LOCUS7188">
    <property type="protein sequence ID" value="CAJ1935918.1"/>
    <property type="gene ID" value="gene-AYBTSS11_LOCUS7188"/>
</dbReference>
<organism evidence="2 3">
    <name type="scientific">Sphenostylis stenocarpa</name>
    <dbReference type="NCBI Taxonomy" id="92480"/>
    <lineage>
        <taxon>Eukaryota</taxon>
        <taxon>Viridiplantae</taxon>
        <taxon>Streptophyta</taxon>
        <taxon>Embryophyta</taxon>
        <taxon>Tracheophyta</taxon>
        <taxon>Spermatophyta</taxon>
        <taxon>Magnoliopsida</taxon>
        <taxon>eudicotyledons</taxon>
        <taxon>Gunneridae</taxon>
        <taxon>Pentapetalae</taxon>
        <taxon>rosids</taxon>
        <taxon>fabids</taxon>
        <taxon>Fabales</taxon>
        <taxon>Fabaceae</taxon>
        <taxon>Papilionoideae</taxon>
        <taxon>50 kb inversion clade</taxon>
        <taxon>NPAAA clade</taxon>
        <taxon>indigoferoid/millettioid clade</taxon>
        <taxon>Phaseoleae</taxon>
        <taxon>Sphenostylis</taxon>
    </lineage>
</organism>
<dbReference type="Proteomes" id="UP001189624">
    <property type="component" value="Chromosome 3"/>
</dbReference>
<dbReference type="AlphaFoldDB" id="A0AA86RYR8"/>
<accession>A0AA86RYR8</accession>
<dbReference type="EMBL" id="OY731400">
    <property type="protein sequence ID" value="CAJ1935918.1"/>
    <property type="molecule type" value="Genomic_DNA"/>
</dbReference>
<dbReference type="Pfam" id="PF04081">
    <property type="entry name" value="DNA_pol_delta_4"/>
    <property type="match status" value="1"/>
</dbReference>
<evidence type="ECO:0008006" key="4">
    <source>
        <dbReference type="Google" id="ProtNLM"/>
    </source>
</evidence>
<dbReference type="GO" id="GO:0043625">
    <property type="term" value="C:delta DNA polymerase complex"/>
    <property type="evidence" value="ECO:0007669"/>
    <property type="project" value="TreeGrafter"/>
</dbReference>
<feature type="compositionally biased region" description="Basic and acidic residues" evidence="1">
    <location>
        <begin position="53"/>
        <end position="65"/>
    </location>
</feature>
<name>A0AA86RYR8_9FABA</name>
<feature type="region of interest" description="Disordered" evidence="1">
    <location>
        <begin position="1"/>
        <end position="65"/>
    </location>
</feature>
<keyword evidence="3" id="KW-1185">Reference proteome</keyword>
<proteinExistence type="predicted"/>
<reference evidence="2" key="1">
    <citation type="submission" date="2023-10" db="EMBL/GenBank/DDBJ databases">
        <authorList>
            <person name="Domelevo Entfellner J.-B."/>
        </authorList>
    </citation>
    <scope>NUCLEOTIDE SEQUENCE</scope>
</reference>
<evidence type="ECO:0000313" key="2">
    <source>
        <dbReference type="EMBL" id="CAJ1935918.1"/>
    </source>
</evidence>
<gene>
    <name evidence="2" type="ORF">AYBTSS11_LOCUS7188</name>
</gene>
<dbReference type="InterPro" id="IPR007218">
    <property type="entry name" value="DNA_pol_delta_4"/>
</dbReference>
<dbReference type="PANTHER" id="PTHR14303:SF0">
    <property type="entry name" value="DNA POLYMERASE DELTA SUBUNIT 4"/>
    <property type="match status" value="1"/>
</dbReference>
<evidence type="ECO:0000313" key="3">
    <source>
        <dbReference type="Proteomes" id="UP001189624"/>
    </source>
</evidence>
<dbReference type="PANTHER" id="PTHR14303">
    <property type="entry name" value="DNA POLYMERASE DELTA SUBUNIT 4"/>
    <property type="match status" value="1"/>
</dbReference>